<feature type="transmembrane region" description="Helical" evidence="1">
    <location>
        <begin position="181"/>
        <end position="199"/>
    </location>
</feature>
<gene>
    <name evidence="3" type="ORF">HMPREF9943_01350</name>
</gene>
<evidence type="ECO:0000313" key="3">
    <source>
        <dbReference type="EMBL" id="EMD16424.1"/>
    </source>
</evidence>
<organism evidence="3 4">
    <name type="scientific">Eggerthia catenaformis OT 569 = DSM 20559</name>
    <dbReference type="NCBI Taxonomy" id="999415"/>
    <lineage>
        <taxon>Bacteria</taxon>
        <taxon>Bacillati</taxon>
        <taxon>Bacillota</taxon>
        <taxon>Erysipelotrichia</taxon>
        <taxon>Erysipelotrichales</taxon>
        <taxon>Coprobacillaceae</taxon>
        <taxon>Eggerthia</taxon>
    </lineage>
</organism>
<dbReference type="PANTHER" id="PTHR36834:SF1">
    <property type="entry name" value="INTEGRAL MEMBRANE PROTEIN"/>
    <property type="match status" value="1"/>
</dbReference>
<dbReference type="RefSeq" id="WP_004803350.1">
    <property type="nucleotide sequence ID" value="NZ_AUGJ01000013.1"/>
</dbReference>
<keyword evidence="1" id="KW-0812">Transmembrane</keyword>
<sequence>MKDKIKYIFLIAACASFVLEIYDIISQDFAFSISITVLLLVTQVTSLLIFTYLHTSKVKNVKKFVDIIQIVLCLVYFINLCYELFINPAFRTSTMPYKVNIIPFHTIKLFINSVNTLSLSAIVLNLAGNIILFIPLGYFLYIFFERCRHFLFYLYVTLVVIMSVELIQVYFGIGTGDIDDIILNMTGVIIFFIFTKFPLFKKYLEKMSIDFKK</sequence>
<dbReference type="OrthoDB" id="4822551at2"/>
<dbReference type="EMBL" id="AGEJ01000021">
    <property type="protein sequence ID" value="EMD16424.1"/>
    <property type="molecule type" value="Genomic_DNA"/>
</dbReference>
<evidence type="ECO:0000256" key="1">
    <source>
        <dbReference type="SAM" id="Phobius"/>
    </source>
</evidence>
<proteinExistence type="predicted"/>
<reference evidence="3 4" key="1">
    <citation type="submission" date="2013-02" db="EMBL/GenBank/DDBJ databases">
        <title>The Genome Sequence of Lactobacillus catenaformis F0143.</title>
        <authorList>
            <consortium name="The Broad Institute Genome Sequencing Platform"/>
            <person name="Earl A."/>
            <person name="Ward D."/>
            <person name="Feldgarden M."/>
            <person name="Gevers D."/>
            <person name="Izard J."/>
            <person name="Blanton J.M."/>
            <person name="Mathney J."/>
            <person name="Dewhirst F.E."/>
            <person name="Young S.K."/>
            <person name="Zeng Q."/>
            <person name="Gargeya S."/>
            <person name="Fitzgerald M."/>
            <person name="Haas B."/>
            <person name="Abouelleil A."/>
            <person name="Alvarado L."/>
            <person name="Arachchi H.M."/>
            <person name="Berlin A."/>
            <person name="Chapman S.B."/>
            <person name="Gearin G."/>
            <person name="Goldberg J."/>
            <person name="Griggs A."/>
            <person name="Gujja S."/>
            <person name="Hansen M."/>
            <person name="Heiman D."/>
            <person name="Howarth C."/>
            <person name="Larimer J."/>
            <person name="Lui A."/>
            <person name="MacDonald P.J.P."/>
            <person name="McCowen C."/>
            <person name="Montmayeur A."/>
            <person name="Murphy C."/>
            <person name="Neiman D."/>
            <person name="Pearson M."/>
            <person name="Priest M."/>
            <person name="Roberts A."/>
            <person name="Saif S."/>
            <person name="Shea T."/>
            <person name="Sisk P."/>
            <person name="Stolte C."/>
            <person name="Sykes S."/>
            <person name="Wortman J."/>
            <person name="Nusbaum C."/>
            <person name="Birren B."/>
        </authorList>
    </citation>
    <scope>NUCLEOTIDE SEQUENCE [LARGE SCALE GENOMIC DNA]</scope>
    <source>
        <strain evidence="3 4">OT 569</strain>
    </source>
</reference>
<dbReference type="BioCyc" id="ECAT999415-HMP:GTTI-1385-MONOMER"/>
<evidence type="ECO:0000259" key="2">
    <source>
        <dbReference type="Pfam" id="PF04892"/>
    </source>
</evidence>
<dbReference type="InterPro" id="IPR006976">
    <property type="entry name" value="VanZ-like"/>
</dbReference>
<feature type="transmembrane region" description="Helical" evidence="1">
    <location>
        <begin position="64"/>
        <end position="85"/>
    </location>
</feature>
<name>M2PLJ3_9FIRM</name>
<keyword evidence="1" id="KW-1133">Transmembrane helix</keyword>
<feature type="transmembrane region" description="Helical" evidence="1">
    <location>
        <begin position="31"/>
        <end position="52"/>
    </location>
</feature>
<protein>
    <recommendedName>
        <fullName evidence="2">VanZ-like domain-containing protein</fullName>
    </recommendedName>
</protein>
<feature type="domain" description="VanZ-like" evidence="2">
    <location>
        <begin position="71"/>
        <end position="196"/>
    </location>
</feature>
<dbReference type="AlphaFoldDB" id="M2PLJ3"/>
<feature type="transmembrane region" description="Helical" evidence="1">
    <location>
        <begin position="150"/>
        <end position="169"/>
    </location>
</feature>
<comment type="caution">
    <text evidence="3">The sequence shown here is derived from an EMBL/GenBank/DDBJ whole genome shotgun (WGS) entry which is preliminary data.</text>
</comment>
<keyword evidence="1" id="KW-0472">Membrane</keyword>
<feature type="transmembrane region" description="Helical" evidence="1">
    <location>
        <begin position="7"/>
        <end position="25"/>
    </location>
</feature>
<dbReference type="Proteomes" id="UP000011758">
    <property type="component" value="Unassembled WGS sequence"/>
</dbReference>
<keyword evidence="4" id="KW-1185">Reference proteome</keyword>
<accession>M2PLJ3</accession>
<dbReference type="InterPro" id="IPR053150">
    <property type="entry name" value="Teicoplanin_resist-assoc"/>
</dbReference>
<feature type="transmembrane region" description="Helical" evidence="1">
    <location>
        <begin position="122"/>
        <end position="143"/>
    </location>
</feature>
<dbReference type="eggNOG" id="COG4767">
    <property type="taxonomic scope" value="Bacteria"/>
</dbReference>
<dbReference type="PANTHER" id="PTHR36834">
    <property type="entry name" value="MEMBRANE PROTEIN-RELATED"/>
    <property type="match status" value="1"/>
</dbReference>
<evidence type="ECO:0000313" key="4">
    <source>
        <dbReference type="Proteomes" id="UP000011758"/>
    </source>
</evidence>
<dbReference type="Pfam" id="PF04892">
    <property type="entry name" value="VanZ"/>
    <property type="match status" value="1"/>
</dbReference>
<dbReference type="STRING" id="999415.HMPREF9943_01350"/>